<proteinExistence type="predicted"/>
<gene>
    <name evidence="2" type="ORF">D2E76_24600</name>
</gene>
<feature type="transmembrane region" description="Helical" evidence="1">
    <location>
        <begin position="61"/>
        <end position="80"/>
    </location>
</feature>
<evidence type="ECO:0000313" key="3">
    <source>
        <dbReference type="Proteomes" id="UP000284557"/>
    </source>
</evidence>
<keyword evidence="1" id="KW-1133">Transmembrane helix</keyword>
<feature type="non-terminal residue" evidence="2">
    <location>
        <position position="162"/>
    </location>
</feature>
<dbReference type="Proteomes" id="UP000284557">
    <property type="component" value="Unassembled WGS sequence"/>
</dbReference>
<sequence length="162" mass="16977">MAGLHHLHRAGDSLSNLIPWIALLLGLFTALGGGIKLVMWGLRPVTAAVSDEAKARLSEPVLAVVASGAVVAGVLGMWWTFRGGYASWWRDLAGESQWSLSLGVGQMLVAVAAGAGLLTGGRYVTGLAKEALTDFGLLIERDRAAGRRRAPEGLWHPGLVAA</sequence>
<feature type="transmembrane region" description="Helical" evidence="1">
    <location>
        <begin position="20"/>
        <end position="40"/>
    </location>
</feature>
<name>A0ABD7HHY7_9MYCO</name>
<organism evidence="2 3">
    <name type="scientific">Mycobacteroides abscessus</name>
    <dbReference type="NCBI Taxonomy" id="36809"/>
    <lineage>
        <taxon>Bacteria</taxon>
        <taxon>Bacillati</taxon>
        <taxon>Actinomycetota</taxon>
        <taxon>Actinomycetes</taxon>
        <taxon>Mycobacteriales</taxon>
        <taxon>Mycobacteriaceae</taxon>
        <taxon>Mycobacteroides</taxon>
    </lineage>
</organism>
<feature type="transmembrane region" description="Helical" evidence="1">
    <location>
        <begin position="100"/>
        <end position="119"/>
    </location>
</feature>
<keyword evidence="1" id="KW-0812">Transmembrane</keyword>
<protein>
    <submittedName>
        <fullName evidence="2">Uncharacterized protein</fullName>
    </submittedName>
</protein>
<dbReference type="AlphaFoldDB" id="A0ABD7HHY7"/>
<comment type="caution">
    <text evidence="2">The sequence shown here is derived from an EMBL/GenBank/DDBJ whole genome shotgun (WGS) entry which is preliminary data.</text>
</comment>
<evidence type="ECO:0000256" key="1">
    <source>
        <dbReference type="SAM" id="Phobius"/>
    </source>
</evidence>
<reference evidence="2 3" key="1">
    <citation type="submission" date="2018-08" db="EMBL/GenBank/DDBJ databases">
        <title>Linezolid Resistance in Mycobacterium abscessus: MIC Distribution and Comprehensive Investigation of Resistance Mechanisms.</title>
        <authorList>
            <person name="Ye M."/>
            <person name="Xu L."/>
            <person name="Zou Y."/>
            <person name="Li B."/>
            <person name="Guo Q."/>
            <person name="Zhang Y."/>
            <person name="Zhan M."/>
            <person name="Xu B."/>
            <person name="Yu F."/>
            <person name="Zhang Z."/>
            <person name="Chu H."/>
        </authorList>
    </citation>
    <scope>NUCLEOTIDE SEQUENCE [LARGE SCALE GENOMIC DNA]</scope>
    <source>
        <strain evidence="2 3">G143</strain>
    </source>
</reference>
<evidence type="ECO:0000313" key="2">
    <source>
        <dbReference type="EMBL" id="RIT31776.1"/>
    </source>
</evidence>
<dbReference type="EMBL" id="QXBN01000028">
    <property type="protein sequence ID" value="RIT31776.1"/>
    <property type="molecule type" value="Genomic_DNA"/>
</dbReference>
<accession>A0ABD7HHY7</accession>
<keyword evidence="1" id="KW-0472">Membrane</keyword>